<dbReference type="InterPro" id="IPR035906">
    <property type="entry name" value="MetI-like_sf"/>
</dbReference>
<evidence type="ECO:0000313" key="9">
    <source>
        <dbReference type="EMBL" id="BAH55809.1"/>
    </source>
</evidence>
<evidence type="ECO:0000259" key="8">
    <source>
        <dbReference type="PROSITE" id="PS50928"/>
    </source>
</evidence>
<dbReference type="Pfam" id="PF00528">
    <property type="entry name" value="BPD_transp_1"/>
    <property type="match status" value="1"/>
</dbReference>
<dbReference type="InterPro" id="IPR000515">
    <property type="entry name" value="MetI-like"/>
</dbReference>
<accession>C1BD65</accession>
<evidence type="ECO:0000256" key="3">
    <source>
        <dbReference type="ARBA" id="ARBA00022475"/>
    </source>
</evidence>
<protein>
    <submittedName>
        <fullName evidence="9">Putative ABC transporter permease protein</fullName>
    </submittedName>
</protein>
<dbReference type="HOGENOM" id="CLU_036879_0_2_11"/>
<keyword evidence="4 7" id="KW-0812">Transmembrane</keyword>
<dbReference type="AlphaFoldDB" id="C1BD65"/>
<evidence type="ECO:0000256" key="4">
    <source>
        <dbReference type="ARBA" id="ARBA00022692"/>
    </source>
</evidence>
<evidence type="ECO:0000256" key="1">
    <source>
        <dbReference type="ARBA" id="ARBA00004651"/>
    </source>
</evidence>
<evidence type="ECO:0000256" key="7">
    <source>
        <dbReference type="RuleBase" id="RU363032"/>
    </source>
</evidence>
<evidence type="ECO:0000313" key="10">
    <source>
        <dbReference type="Proteomes" id="UP000002212"/>
    </source>
</evidence>
<comment type="subcellular location">
    <subcellularLocation>
        <location evidence="1 7">Cell membrane</location>
        <topology evidence="1 7">Multi-pass membrane protein</topology>
    </subcellularLocation>
</comment>
<dbReference type="Gene3D" id="1.10.3720.10">
    <property type="entry name" value="MetI-like"/>
    <property type="match status" value="1"/>
</dbReference>
<dbReference type="GO" id="GO:0005886">
    <property type="term" value="C:plasma membrane"/>
    <property type="evidence" value="ECO:0007669"/>
    <property type="project" value="UniProtKB-SubCell"/>
</dbReference>
<evidence type="ECO:0000256" key="2">
    <source>
        <dbReference type="ARBA" id="ARBA00022448"/>
    </source>
</evidence>
<dbReference type="PANTHER" id="PTHR43163">
    <property type="entry name" value="DIPEPTIDE TRANSPORT SYSTEM PERMEASE PROTEIN DPPB-RELATED"/>
    <property type="match status" value="1"/>
</dbReference>
<dbReference type="KEGG" id="rop:ROP_pROB01-03100"/>
<keyword evidence="9" id="KW-0614">Plasmid</keyword>
<dbReference type="PROSITE" id="PS50928">
    <property type="entry name" value="ABC_TM1"/>
    <property type="match status" value="1"/>
</dbReference>
<dbReference type="Proteomes" id="UP000002212">
    <property type="component" value="Plasmid pROB01"/>
</dbReference>
<feature type="transmembrane region" description="Helical" evidence="7">
    <location>
        <begin position="100"/>
        <end position="120"/>
    </location>
</feature>
<dbReference type="SUPFAM" id="SSF161098">
    <property type="entry name" value="MetI-like"/>
    <property type="match status" value="1"/>
</dbReference>
<feature type="transmembrane region" description="Helical" evidence="7">
    <location>
        <begin position="279"/>
        <end position="302"/>
    </location>
</feature>
<gene>
    <name evidence="9" type="ordered locus">ROP_pROB01-03100</name>
</gene>
<proteinExistence type="inferred from homology"/>
<keyword evidence="5 7" id="KW-1133">Transmembrane helix</keyword>
<evidence type="ECO:0000256" key="6">
    <source>
        <dbReference type="ARBA" id="ARBA00023136"/>
    </source>
</evidence>
<keyword evidence="6 7" id="KW-0472">Membrane</keyword>
<organism evidence="9 10">
    <name type="scientific">Rhodococcus opacus (strain B4)</name>
    <dbReference type="NCBI Taxonomy" id="632772"/>
    <lineage>
        <taxon>Bacteria</taxon>
        <taxon>Bacillati</taxon>
        <taxon>Actinomycetota</taxon>
        <taxon>Actinomycetes</taxon>
        <taxon>Mycobacteriales</taxon>
        <taxon>Nocardiaceae</taxon>
        <taxon>Rhodococcus</taxon>
    </lineage>
</organism>
<feature type="transmembrane region" description="Helical" evidence="7">
    <location>
        <begin position="234"/>
        <end position="259"/>
    </location>
</feature>
<dbReference type="GO" id="GO:0055085">
    <property type="term" value="P:transmembrane transport"/>
    <property type="evidence" value="ECO:0007669"/>
    <property type="project" value="InterPro"/>
</dbReference>
<dbReference type="EMBL" id="AP011116">
    <property type="protein sequence ID" value="BAH55809.1"/>
    <property type="molecule type" value="Genomic_DNA"/>
</dbReference>
<name>C1BD65_RHOOB</name>
<dbReference type="PANTHER" id="PTHR43163:SF6">
    <property type="entry name" value="DIPEPTIDE TRANSPORT SYSTEM PERMEASE PROTEIN DPPB-RELATED"/>
    <property type="match status" value="1"/>
</dbReference>
<evidence type="ECO:0000256" key="5">
    <source>
        <dbReference type="ARBA" id="ARBA00022989"/>
    </source>
</evidence>
<keyword evidence="2 7" id="KW-0813">Transport</keyword>
<feature type="transmembrane region" description="Helical" evidence="7">
    <location>
        <begin position="140"/>
        <end position="163"/>
    </location>
</feature>
<reference evidence="9 10" key="1">
    <citation type="submission" date="2009-03" db="EMBL/GenBank/DDBJ databases">
        <title>Comparison of the complete genome sequences of Rhodococcus erythropolis PR4 and Rhodococcus opacus B4.</title>
        <authorList>
            <person name="Takarada H."/>
            <person name="Sekine M."/>
            <person name="Hosoyama A."/>
            <person name="Yamada R."/>
            <person name="Fujisawa T."/>
            <person name="Omata S."/>
            <person name="Shimizu A."/>
            <person name="Tsukatani N."/>
            <person name="Tanikawa S."/>
            <person name="Fujita N."/>
            <person name="Harayama S."/>
        </authorList>
    </citation>
    <scope>NUCLEOTIDE SEQUENCE [LARGE SCALE GENOMIC DNA]</scope>
    <source>
        <strain evidence="9 10">B4</strain>
        <plasmid evidence="9 10">pROB01</plasmid>
    </source>
</reference>
<comment type="similarity">
    <text evidence="7">Belongs to the binding-protein-dependent transport system permease family.</text>
</comment>
<sequence length="316" mass="34339">MCSDRHRPTHVRARRHLADRLVRRLPHPVHHPGDPARKILRARVNDVTMDPEVVERLRAAYGLDRPLVVQYFDWLAKAVTGDLGLSYTSRSPVMEMIGHALSVTAILAVTSLLVALLFALPLGSIAAIKRGTPTDTVITTITQAFVAIPEYWLAPVLILMFALKLGALPSAGWTGPSSMILPCLTLALRPMSYFTQVTRASMVDVLESPHITASRARGLTFRETMVRHGVRNSLLPVVTLFSVWLAGLLGGSVVVEVIFAVPGMGRLLYDSVMNGDVPVIQASIISIVALAVIITTATDVLYTYINPTVRSANVPA</sequence>
<geneLocation type="plasmid" evidence="9 10">
    <name>pROB01</name>
</geneLocation>
<dbReference type="CDD" id="cd06261">
    <property type="entry name" value="TM_PBP2"/>
    <property type="match status" value="1"/>
</dbReference>
<keyword evidence="3" id="KW-1003">Cell membrane</keyword>
<dbReference type="PATRIC" id="fig|632772.20.peg.8045"/>
<feature type="domain" description="ABC transmembrane type-1" evidence="8">
    <location>
        <begin position="101"/>
        <end position="298"/>
    </location>
</feature>